<evidence type="ECO:0000256" key="3">
    <source>
        <dbReference type="ARBA" id="ARBA00022553"/>
    </source>
</evidence>
<gene>
    <name evidence="12" type="ORF">CLV47_11937</name>
</gene>
<feature type="transmembrane region" description="Helical" evidence="9">
    <location>
        <begin position="114"/>
        <end position="142"/>
    </location>
</feature>
<dbReference type="EC" id="2.7.13.3" evidence="2"/>
<keyword evidence="4" id="KW-0808">Transferase</keyword>
<keyword evidence="9" id="KW-1133">Transmembrane helix</keyword>
<protein>
    <recommendedName>
        <fullName evidence="2">histidine kinase</fullName>
        <ecNumber evidence="2">2.7.13.3</ecNumber>
    </recommendedName>
</protein>
<dbReference type="EMBL" id="PVUE01000019">
    <property type="protein sequence ID" value="PRZ39091.1"/>
    <property type="molecule type" value="Genomic_DNA"/>
</dbReference>
<dbReference type="Pfam" id="PF13796">
    <property type="entry name" value="Sensor"/>
    <property type="match status" value="1"/>
</dbReference>
<keyword evidence="8" id="KW-0902">Two-component regulatory system</keyword>
<dbReference type="InterPro" id="IPR050482">
    <property type="entry name" value="Sensor_HK_TwoCompSys"/>
</dbReference>
<dbReference type="Gene3D" id="1.20.5.1930">
    <property type="match status" value="1"/>
</dbReference>
<keyword evidence="9" id="KW-0812">Transmembrane</keyword>
<dbReference type="Pfam" id="PF07730">
    <property type="entry name" value="HisKA_3"/>
    <property type="match status" value="1"/>
</dbReference>
<evidence type="ECO:0000259" key="11">
    <source>
        <dbReference type="Pfam" id="PF13796"/>
    </source>
</evidence>
<dbReference type="PANTHER" id="PTHR24421:SF10">
    <property type="entry name" value="NITRATE_NITRITE SENSOR PROTEIN NARQ"/>
    <property type="match status" value="1"/>
</dbReference>
<keyword evidence="9" id="KW-0472">Membrane</keyword>
<feature type="domain" description="Putative sensor" evidence="11">
    <location>
        <begin position="31"/>
        <end position="183"/>
    </location>
</feature>
<dbReference type="InterPro" id="IPR025828">
    <property type="entry name" value="Put_sensor_dom"/>
</dbReference>
<evidence type="ECO:0000313" key="13">
    <source>
        <dbReference type="Proteomes" id="UP000237752"/>
    </source>
</evidence>
<name>A0A2T0ZRV5_9ACTN</name>
<dbReference type="AlphaFoldDB" id="A0A2T0ZRV5"/>
<evidence type="ECO:0000256" key="2">
    <source>
        <dbReference type="ARBA" id="ARBA00012438"/>
    </source>
</evidence>
<keyword evidence="13" id="KW-1185">Reference proteome</keyword>
<comment type="catalytic activity">
    <reaction evidence="1">
        <text>ATP + protein L-histidine = ADP + protein N-phospho-L-histidine.</text>
        <dbReference type="EC" id="2.7.13.3"/>
    </reaction>
</comment>
<dbReference type="InterPro" id="IPR036890">
    <property type="entry name" value="HATPase_C_sf"/>
</dbReference>
<organism evidence="12 13">
    <name type="scientific">Antricoccus suffuscus</name>
    <dbReference type="NCBI Taxonomy" id="1629062"/>
    <lineage>
        <taxon>Bacteria</taxon>
        <taxon>Bacillati</taxon>
        <taxon>Actinomycetota</taxon>
        <taxon>Actinomycetes</taxon>
        <taxon>Geodermatophilales</taxon>
        <taxon>Antricoccaceae</taxon>
        <taxon>Antricoccus</taxon>
    </lineage>
</organism>
<feature type="domain" description="Signal transduction histidine kinase subgroup 3 dimerisation and phosphoacceptor" evidence="10">
    <location>
        <begin position="210"/>
        <end position="275"/>
    </location>
</feature>
<evidence type="ECO:0000313" key="12">
    <source>
        <dbReference type="EMBL" id="PRZ39091.1"/>
    </source>
</evidence>
<reference evidence="12 13" key="1">
    <citation type="submission" date="2018-03" db="EMBL/GenBank/DDBJ databases">
        <title>Genomic Encyclopedia of Archaeal and Bacterial Type Strains, Phase II (KMG-II): from individual species to whole genera.</title>
        <authorList>
            <person name="Goeker M."/>
        </authorList>
    </citation>
    <scope>NUCLEOTIDE SEQUENCE [LARGE SCALE GENOMIC DNA]</scope>
    <source>
        <strain evidence="12 13">DSM 100065</strain>
    </source>
</reference>
<evidence type="ECO:0000259" key="10">
    <source>
        <dbReference type="Pfam" id="PF07730"/>
    </source>
</evidence>
<keyword evidence="3" id="KW-0597">Phosphoprotein</keyword>
<dbReference type="GO" id="GO:0016020">
    <property type="term" value="C:membrane"/>
    <property type="evidence" value="ECO:0007669"/>
    <property type="project" value="InterPro"/>
</dbReference>
<accession>A0A2T0ZRV5</accession>
<evidence type="ECO:0000256" key="5">
    <source>
        <dbReference type="ARBA" id="ARBA00022741"/>
    </source>
</evidence>
<proteinExistence type="predicted"/>
<feature type="transmembrane region" description="Helical" evidence="9">
    <location>
        <begin position="21"/>
        <end position="42"/>
    </location>
</feature>
<evidence type="ECO:0000256" key="8">
    <source>
        <dbReference type="ARBA" id="ARBA00023012"/>
    </source>
</evidence>
<evidence type="ECO:0000256" key="6">
    <source>
        <dbReference type="ARBA" id="ARBA00022777"/>
    </source>
</evidence>
<dbReference type="GO" id="GO:0000155">
    <property type="term" value="F:phosphorelay sensor kinase activity"/>
    <property type="evidence" value="ECO:0007669"/>
    <property type="project" value="InterPro"/>
</dbReference>
<keyword evidence="6 12" id="KW-0418">Kinase</keyword>
<evidence type="ECO:0000256" key="9">
    <source>
        <dbReference type="SAM" id="Phobius"/>
    </source>
</evidence>
<dbReference type="Proteomes" id="UP000237752">
    <property type="component" value="Unassembled WGS sequence"/>
</dbReference>
<feature type="transmembrane region" description="Helical" evidence="9">
    <location>
        <begin position="48"/>
        <end position="65"/>
    </location>
</feature>
<feature type="transmembrane region" description="Helical" evidence="9">
    <location>
        <begin position="154"/>
        <end position="178"/>
    </location>
</feature>
<sequence>MDVTQVAHPRISPSWEQHLRYSATAACYLVLVIPAFALFLVVAISIPLVLITAGVFVLAFAVPLTRRLTDLHRRLAGEILGARIESPYRSTEGMGAFSRMASCASDPARWRDFAFLFVSATAGFALAILTIIWLPATIWYLIAPIVTFGNFWYWLLAPISFLIWWFGTPLLLQVLALLSRSLLGPTRAQRLAALESSRTETIDHSAAEVRRIERDLHDGAQARMVSVGMSVGLASELVHRDPKAAADLLAEAGVMTNAALEDLRMVVRGIRPPVLADRGLVGALEALSLDLSLPVTVTADLVGRPPDPVESAAYFAAAECLANVVKHADASQAWVRIAHDGAALWLQIGDDGVGGADATRGTGLAGIIRRLDAFDGRIGIDSPIGGPTVVTMEVPCALS</sequence>
<keyword evidence="5" id="KW-0547">Nucleotide-binding</keyword>
<evidence type="ECO:0000256" key="4">
    <source>
        <dbReference type="ARBA" id="ARBA00022679"/>
    </source>
</evidence>
<evidence type="ECO:0000256" key="7">
    <source>
        <dbReference type="ARBA" id="ARBA00022840"/>
    </source>
</evidence>
<keyword evidence="7" id="KW-0067">ATP-binding</keyword>
<comment type="caution">
    <text evidence="12">The sequence shown here is derived from an EMBL/GenBank/DDBJ whole genome shotgun (WGS) entry which is preliminary data.</text>
</comment>
<dbReference type="GO" id="GO:0005524">
    <property type="term" value="F:ATP binding"/>
    <property type="evidence" value="ECO:0007669"/>
    <property type="project" value="UniProtKB-KW"/>
</dbReference>
<dbReference type="PANTHER" id="PTHR24421">
    <property type="entry name" value="NITRATE/NITRITE SENSOR PROTEIN NARX-RELATED"/>
    <property type="match status" value="1"/>
</dbReference>
<dbReference type="Gene3D" id="3.30.565.10">
    <property type="entry name" value="Histidine kinase-like ATPase, C-terminal domain"/>
    <property type="match status" value="1"/>
</dbReference>
<evidence type="ECO:0000256" key="1">
    <source>
        <dbReference type="ARBA" id="ARBA00000085"/>
    </source>
</evidence>
<dbReference type="SUPFAM" id="SSF55874">
    <property type="entry name" value="ATPase domain of HSP90 chaperone/DNA topoisomerase II/histidine kinase"/>
    <property type="match status" value="1"/>
</dbReference>
<dbReference type="CDD" id="cd16917">
    <property type="entry name" value="HATPase_UhpB-NarQ-NarX-like"/>
    <property type="match status" value="1"/>
</dbReference>
<dbReference type="InterPro" id="IPR011712">
    <property type="entry name" value="Sig_transdc_His_kin_sub3_dim/P"/>
</dbReference>
<dbReference type="GO" id="GO:0046983">
    <property type="term" value="F:protein dimerization activity"/>
    <property type="evidence" value="ECO:0007669"/>
    <property type="project" value="InterPro"/>
</dbReference>